<feature type="domain" description="Origin recognition complex subunit 3 insertion" evidence="1">
    <location>
        <begin position="4"/>
        <end position="49"/>
    </location>
</feature>
<keyword evidence="3" id="KW-1185">Reference proteome</keyword>
<sequence>MTAAKQKRKESPYDKLRQKTVDTLDEMFRTYLTCPRNMPLYEVMYYDNVQEIRKHLVGMPRVAIQTASVILNITFSASVVGQT</sequence>
<evidence type="ECO:0000259" key="1">
    <source>
        <dbReference type="Pfam" id="PF19675"/>
    </source>
</evidence>
<name>A0A9X0A3E2_9CNID</name>
<dbReference type="GO" id="GO:0006270">
    <property type="term" value="P:DNA replication initiation"/>
    <property type="evidence" value="ECO:0007669"/>
    <property type="project" value="TreeGrafter"/>
</dbReference>
<dbReference type="InterPro" id="IPR020795">
    <property type="entry name" value="ORC3"/>
</dbReference>
<dbReference type="PANTHER" id="PTHR12748:SF0">
    <property type="entry name" value="ORIGIN RECOGNITION COMPLEX SUBUNIT 3"/>
    <property type="match status" value="1"/>
</dbReference>
<evidence type="ECO:0000313" key="2">
    <source>
        <dbReference type="EMBL" id="KAJ7392656.1"/>
    </source>
</evidence>
<dbReference type="Pfam" id="PF19675">
    <property type="entry name" value="ORC3_ins"/>
    <property type="match status" value="1"/>
</dbReference>
<dbReference type="GO" id="GO:0031261">
    <property type="term" value="C:DNA replication preinitiation complex"/>
    <property type="evidence" value="ECO:0007669"/>
    <property type="project" value="TreeGrafter"/>
</dbReference>
<dbReference type="GO" id="GO:0003688">
    <property type="term" value="F:DNA replication origin binding"/>
    <property type="evidence" value="ECO:0007669"/>
    <property type="project" value="TreeGrafter"/>
</dbReference>
<dbReference type="InterPro" id="IPR045663">
    <property type="entry name" value="ORC3_ins"/>
</dbReference>
<comment type="caution">
    <text evidence="2">The sequence shown here is derived from an EMBL/GenBank/DDBJ whole genome shotgun (WGS) entry which is preliminary data.</text>
</comment>
<reference evidence="2" key="1">
    <citation type="submission" date="2023-01" db="EMBL/GenBank/DDBJ databases">
        <title>Genome assembly of the deep-sea coral Lophelia pertusa.</title>
        <authorList>
            <person name="Herrera S."/>
            <person name="Cordes E."/>
        </authorList>
    </citation>
    <scope>NUCLEOTIDE SEQUENCE</scope>
    <source>
        <strain evidence="2">USNM1676648</strain>
        <tissue evidence="2">Polyp</tissue>
    </source>
</reference>
<accession>A0A9X0A3E2</accession>
<proteinExistence type="predicted"/>
<dbReference type="OrthoDB" id="10265211at2759"/>
<dbReference type="PANTHER" id="PTHR12748">
    <property type="entry name" value="ORIGIN RECOGNITION COMPLEX SUBUNIT 3"/>
    <property type="match status" value="1"/>
</dbReference>
<organism evidence="2 3">
    <name type="scientific">Desmophyllum pertusum</name>
    <dbReference type="NCBI Taxonomy" id="174260"/>
    <lineage>
        <taxon>Eukaryota</taxon>
        <taxon>Metazoa</taxon>
        <taxon>Cnidaria</taxon>
        <taxon>Anthozoa</taxon>
        <taxon>Hexacorallia</taxon>
        <taxon>Scleractinia</taxon>
        <taxon>Caryophylliina</taxon>
        <taxon>Caryophylliidae</taxon>
        <taxon>Desmophyllum</taxon>
    </lineage>
</organism>
<dbReference type="EMBL" id="MU825400">
    <property type="protein sequence ID" value="KAJ7392656.1"/>
    <property type="molecule type" value="Genomic_DNA"/>
</dbReference>
<gene>
    <name evidence="2" type="primary">ORC3_1</name>
    <name evidence="2" type="ORF">OS493_010307</name>
</gene>
<dbReference type="GO" id="GO:0005656">
    <property type="term" value="C:nuclear pre-replicative complex"/>
    <property type="evidence" value="ECO:0007669"/>
    <property type="project" value="TreeGrafter"/>
</dbReference>
<protein>
    <submittedName>
        <fullName evidence="2">Origin recognition complex subunit 3</fullName>
    </submittedName>
</protein>
<evidence type="ECO:0000313" key="3">
    <source>
        <dbReference type="Proteomes" id="UP001163046"/>
    </source>
</evidence>
<dbReference type="Proteomes" id="UP001163046">
    <property type="component" value="Unassembled WGS sequence"/>
</dbReference>
<dbReference type="GO" id="GO:0005664">
    <property type="term" value="C:nuclear origin of replication recognition complex"/>
    <property type="evidence" value="ECO:0007669"/>
    <property type="project" value="InterPro"/>
</dbReference>
<dbReference type="AlphaFoldDB" id="A0A9X0A3E2"/>